<protein>
    <submittedName>
        <fullName evidence="1">Uncharacterized protein</fullName>
    </submittedName>
</protein>
<evidence type="ECO:0000313" key="1">
    <source>
        <dbReference type="EMBL" id="QFZ27989.1"/>
    </source>
</evidence>
<dbReference type="Proteomes" id="UP000326582">
    <property type="component" value="Chromosome 4"/>
</dbReference>
<sequence>MSRAFSWTEVFCGSVWSIWSSLSGSVFWSIYSGLSGSVYLFWFIWPGFSGLVWGLHCPSTTLSLALTFLASEHYLRRQNTAGIQRWNLGAVVSCRQAGGVMPRACPFCTHHATSWGHFCPDCAYRKNPEQHLFINFFLCCGVLLAFLFQSVLSIQSACISTLSPFSTRLTPFASLGRSVLHSSRTFASSRSRPPL</sequence>
<proteinExistence type="predicted"/>
<organism evidence="1 2">
    <name type="scientific">Clavispora lusitaniae</name>
    <name type="common">Candida lusitaniae</name>
    <dbReference type="NCBI Taxonomy" id="36911"/>
    <lineage>
        <taxon>Eukaryota</taxon>
        <taxon>Fungi</taxon>
        <taxon>Dikarya</taxon>
        <taxon>Ascomycota</taxon>
        <taxon>Saccharomycotina</taxon>
        <taxon>Pichiomycetes</taxon>
        <taxon>Metschnikowiaceae</taxon>
        <taxon>Clavispora</taxon>
    </lineage>
</organism>
<keyword evidence="2" id="KW-1185">Reference proteome</keyword>
<reference evidence="2" key="1">
    <citation type="journal article" date="2019" name="MBio">
        <title>Comparative genomics for the elucidation of multidrug resistance (MDR) in Candida lusitaniae.</title>
        <authorList>
            <person name="Kannan A."/>
            <person name="Asner S.A."/>
            <person name="Trachsel E."/>
            <person name="Kelly S."/>
            <person name="Parker J."/>
            <person name="Sanglard D."/>
        </authorList>
    </citation>
    <scope>NUCLEOTIDE SEQUENCE [LARGE SCALE GENOMIC DNA]</scope>
    <source>
        <strain evidence="2">P1</strain>
    </source>
</reference>
<evidence type="ECO:0000313" key="2">
    <source>
        <dbReference type="Proteomes" id="UP000326582"/>
    </source>
</evidence>
<accession>A0ACD0WKA5</accession>
<name>A0ACD0WKA5_CLALS</name>
<gene>
    <name evidence="1" type="ORF">EJF14_40009</name>
</gene>
<dbReference type="EMBL" id="CP038487">
    <property type="protein sequence ID" value="QFZ27989.1"/>
    <property type="molecule type" value="Genomic_DNA"/>
</dbReference>